<comment type="caution">
    <text evidence="2">The sequence shown here is derived from an EMBL/GenBank/DDBJ whole genome shotgun (WGS) entry which is preliminary data.</text>
</comment>
<dbReference type="InterPro" id="IPR035985">
    <property type="entry name" value="Ubiquitin-activating_enz"/>
</dbReference>
<name>A0A365H7M4_9ACTN</name>
<evidence type="ECO:0000313" key="2">
    <source>
        <dbReference type="EMBL" id="RAY15028.1"/>
    </source>
</evidence>
<dbReference type="InterPro" id="IPR045886">
    <property type="entry name" value="ThiF/MoeB/HesA"/>
</dbReference>
<accession>A0A365H7M4</accession>
<protein>
    <submittedName>
        <fullName evidence="2">ThiF family adenylyltransferase</fullName>
    </submittedName>
</protein>
<dbReference type="GO" id="GO:0061504">
    <property type="term" value="P:cyclic threonylcarbamoyladenosine biosynthetic process"/>
    <property type="evidence" value="ECO:0007669"/>
    <property type="project" value="TreeGrafter"/>
</dbReference>
<reference evidence="2 3" key="1">
    <citation type="submission" date="2018-06" db="EMBL/GenBank/DDBJ databases">
        <title>Actinomadura craniellae sp. nov. isolated from marine sponge Craniella sp.</title>
        <authorList>
            <person name="Li L."/>
            <person name="Xu Q.H."/>
            <person name="Lin H.W."/>
            <person name="Lu Y.H."/>
        </authorList>
    </citation>
    <scope>NUCLEOTIDE SEQUENCE [LARGE SCALE GENOMIC DNA]</scope>
    <source>
        <strain evidence="2 3">LHW63021</strain>
    </source>
</reference>
<evidence type="ECO:0000259" key="1">
    <source>
        <dbReference type="Pfam" id="PF00899"/>
    </source>
</evidence>
<sequence>MASRPMNPPASGWSLTMTHDQWETLSGHLFGDSDAHGAVLLAGTAPGPRGLRLLGRELLLAQDGKDYVTSIHGRHALDAAFVRDAAERAHQKGLAYLSVHNHGGRSRVAFSQVDLASHQRGYPALAQLTGQTVGGLVFTPYAAAGDLWFPDGSRSDLAEVNILSSNLLRLRPTPARASCGHEDGRYDRQARLFGDAGQETLGQLRVAVVGLGGVGSVLVELLARNGVGRLVLIDNDLVDVTNLPRLISAELSDIGKPKTELAVRNARRANPDIKLTTINERAEHPTAKDELALVDWIFLAADGPAARYTATEVGSRFLVPVTQMGVKIPVDPDSGDVGLIHVATRPLLPGRGCLWCSGFIDPTDLAVDLHPDRERQTARYVAGVPAASVIGFNTIAAAEALNHFTLAATGLHDESNGPPAWILHRPRTNERDHILPRPRPDCDFCNPHELLGQGRTTAPQLAAQRVVR</sequence>
<proteinExistence type="predicted"/>
<dbReference type="PANTHER" id="PTHR43267:SF1">
    <property type="entry name" value="TRNA THREONYLCARBAMOYLADENOSINE DEHYDRATASE"/>
    <property type="match status" value="1"/>
</dbReference>
<dbReference type="EMBL" id="QLYX01000004">
    <property type="protein sequence ID" value="RAY15028.1"/>
    <property type="molecule type" value="Genomic_DNA"/>
</dbReference>
<dbReference type="GO" id="GO:0061503">
    <property type="term" value="F:tRNA threonylcarbamoyladenosine dehydratase"/>
    <property type="evidence" value="ECO:0007669"/>
    <property type="project" value="TreeGrafter"/>
</dbReference>
<dbReference type="OrthoDB" id="6377837at2"/>
<keyword evidence="2" id="KW-0808">Transferase</keyword>
<dbReference type="GO" id="GO:0016779">
    <property type="term" value="F:nucleotidyltransferase activity"/>
    <property type="evidence" value="ECO:0007669"/>
    <property type="project" value="UniProtKB-KW"/>
</dbReference>
<dbReference type="InterPro" id="IPR000594">
    <property type="entry name" value="ThiF_NAD_FAD-bd"/>
</dbReference>
<dbReference type="AlphaFoldDB" id="A0A365H7M4"/>
<dbReference type="Gene3D" id="3.40.50.720">
    <property type="entry name" value="NAD(P)-binding Rossmann-like Domain"/>
    <property type="match status" value="1"/>
</dbReference>
<dbReference type="Pfam" id="PF00899">
    <property type="entry name" value="ThiF"/>
    <property type="match status" value="1"/>
</dbReference>
<evidence type="ECO:0000313" key="3">
    <source>
        <dbReference type="Proteomes" id="UP000251891"/>
    </source>
</evidence>
<gene>
    <name evidence="2" type="ORF">DPM19_09780</name>
</gene>
<feature type="domain" description="THIF-type NAD/FAD binding fold" evidence="1">
    <location>
        <begin position="186"/>
        <end position="326"/>
    </location>
</feature>
<keyword evidence="3" id="KW-1185">Reference proteome</keyword>
<dbReference type="GO" id="GO:0008641">
    <property type="term" value="F:ubiquitin-like modifier activating enzyme activity"/>
    <property type="evidence" value="ECO:0007669"/>
    <property type="project" value="InterPro"/>
</dbReference>
<organism evidence="2 3">
    <name type="scientific">Actinomadura craniellae</name>
    <dbReference type="NCBI Taxonomy" id="2231787"/>
    <lineage>
        <taxon>Bacteria</taxon>
        <taxon>Bacillati</taxon>
        <taxon>Actinomycetota</taxon>
        <taxon>Actinomycetes</taxon>
        <taxon>Streptosporangiales</taxon>
        <taxon>Thermomonosporaceae</taxon>
        <taxon>Actinomadura</taxon>
    </lineage>
</organism>
<dbReference type="SUPFAM" id="SSF69572">
    <property type="entry name" value="Activating enzymes of the ubiquitin-like proteins"/>
    <property type="match status" value="1"/>
</dbReference>
<dbReference type="PANTHER" id="PTHR43267">
    <property type="entry name" value="TRNA THREONYLCARBAMOYLADENOSINE DEHYDRATASE"/>
    <property type="match status" value="1"/>
</dbReference>
<dbReference type="Proteomes" id="UP000251891">
    <property type="component" value="Unassembled WGS sequence"/>
</dbReference>
<keyword evidence="2" id="KW-0548">Nucleotidyltransferase</keyword>